<dbReference type="Proteomes" id="UP000291562">
    <property type="component" value="Chromosome"/>
</dbReference>
<feature type="domain" description="F5/8 type C" evidence="2">
    <location>
        <begin position="645"/>
        <end position="815"/>
    </location>
</feature>
<dbReference type="SUPFAM" id="SSF51126">
    <property type="entry name" value="Pectin lyase-like"/>
    <property type="match status" value="2"/>
</dbReference>
<dbReference type="KEGG" id="xbc:ELE36_17880"/>
<feature type="signal peptide" evidence="1">
    <location>
        <begin position="1"/>
        <end position="31"/>
    </location>
</feature>
<evidence type="ECO:0000256" key="1">
    <source>
        <dbReference type="SAM" id="SignalP"/>
    </source>
</evidence>
<keyword evidence="4" id="KW-1185">Reference proteome</keyword>
<evidence type="ECO:0000259" key="2">
    <source>
        <dbReference type="PROSITE" id="PS50022"/>
    </source>
</evidence>
<dbReference type="PROSITE" id="PS50022">
    <property type="entry name" value="FA58C_3"/>
    <property type="match status" value="1"/>
</dbReference>
<dbReference type="Gene3D" id="2.60.120.260">
    <property type="entry name" value="Galactose-binding domain-like"/>
    <property type="match status" value="1"/>
</dbReference>
<organism evidence="3 4">
    <name type="scientific">Pseudolysobacter antarcticus</name>
    <dbReference type="NCBI Taxonomy" id="2511995"/>
    <lineage>
        <taxon>Bacteria</taxon>
        <taxon>Pseudomonadati</taxon>
        <taxon>Pseudomonadota</taxon>
        <taxon>Gammaproteobacteria</taxon>
        <taxon>Lysobacterales</taxon>
        <taxon>Rhodanobacteraceae</taxon>
        <taxon>Pseudolysobacter</taxon>
    </lineage>
</organism>
<dbReference type="RefSeq" id="WP_129835717.1">
    <property type="nucleotide sequence ID" value="NZ_CP035704.1"/>
</dbReference>
<dbReference type="PROSITE" id="PS51257">
    <property type="entry name" value="PROKAR_LIPOPROTEIN"/>
    <property type="match status" value="1"/>
</dbReference>
<dbReference type="SUPFAM" id="SSF49785">
    <property type="entry name" value="Galactose-binding domain-like"/>
    <property type="match status" value="1"/>
</dbReference>
<dbReference type="OrthoDB" id="5758889at2"/>
<reference evidence="3 4" key="1">
    <citation type="submission" date="2019-01" db="EMBL/GenBank/DDBJ databases">
        <title>Pseudolysobacter antarctica gen. nov., sp. nov., isolated from Fildes Peninsula, Antarctica.</title>
        <authorList>
            <person name="Wei Z."/>
            <person name="Peng F."/>
        </authorList>
    </citation>
    <scope>NUCLEOTIDE SEQUENCE [LARGE SCALE GENOMIC DNA]</scope>
    <source>
        <strain evidence="3 4">AQ6-296</strain>
    </source>
</reference>
<dbReference type="InterPro" id="IPR011050">
    <property type="entry name" value="Pectin_lyase_fold/virulence"/>
</dbReference>
<dbReference type="EMBL" id="CP035704">
    <property type="protein sequence ID" value="QBB72086.1"/>
    <property type="molecule type" value="Genomic_DNA"/>
</dbReference>
<accession>A0A411HNP8</accession>
<feature type="chain" id="PRO_5019579081" evidence="1">
    <location>
        <begin position="32"/>
        <end position="815"/>
    </location>
</feature>
<sequence>MAAPKKEGLTALAFLFAAATACVIGPATALACGTPQTQILSVGDTAKDRTCNFDTIQKAIDNATCPGTTILVTRQHTYTAQHLLIKNKSLLIAGASHCGKADSAALPPRTAIDGTGHLGDSVITITGQSYVVLQNLSIRGGTSYAAGGGISFDGKSGTLTLENALVTSNRAYYGGGIYMHSADGQLDIADNVLIDLNAAQQAGGGIEIEGNVHLSISGDNTSVYSNTVGDDSGLPNVGNVSGYGGGIAAFSPASIEINSPGILGFGGAAGAVQSNTGIFGGGIALLGENGCTASLQMYTLDPQIPAQINDNTASKQGGALYLSATASFAFKRNFDDIKTPCVPAKDQVDLHDFRLQGNSAADGAAIYLDGYKPPFYVSGDPPYPPQAVNTEGGAHLNLNGVSLNASGLSKRGARPCSPAIDCNVIEDNIAQTVDPKSGKPVRTDGATIAIGRGGTSARLFAERVTMRHNIGGNLINNNYDDGDSSGLYTNSVELHNCLLVDNNSSHALIAQQEQFIEPFDSSTLLIDSCTIANNSIGNNSVVLSISNRLDLTKSILSQPLNGPNDICVNCNLTFNVDNVLGENLFGLPGGATQLQTVPRFIDPANGNYRLQPISAALDFAIAGGSATDILGNPRSVDLGIVPNRFGPRDLGAYERQTNVAAATNGATASASSTFSALFPVASIIDGDHVGFNWANGGGWNDASSGLFPDFVQINFNASRSINQIVVYTLQDNFAAPIEPSDTMTFASFGLTAFDIQVLDPATSTWVTVQSITGNHLVKRTVFLPTFKTTSAIRVVGRASADAQYSRIVEVEVFGS</sequence>
<protein>
    <submittedName>
        <fullName evidence="3">Discoidin domain-containing protein</fullName>
    </submittedName>
</protein>
<dbReference type="AlphaFoldDB" id="A0A411HNP8"/>
<dbReference type="InterPro" id="IPR000421">
    <property type="entry name" value="FA58C"/>
</dbReference>
<evidence type="ECO:0000313" key="3">
    <source>
        <dbReference type="EMBL" id="QBB72086.1"/>
    </source>
</evidence>
<keyword evidence="1" id="KW-0732">Signal</keyword>
<gene>
    <name evidence="3" type="ORF">ELE36_17880</name>
</gene>
<proteinExistence type="predicted"/>
<name>A0A411HNP8_9GAMM</name>
<dbReference type="InterPro" id="IPR008979">
    <property type="entry name" value="Galactose-bd-like_sf"/>
</dbReference>
<evidence type="ECO:0000313" key="4">
    <source>
        <dbReference type="Proteomes" id="UP000291562"/>
    </source>
</evidence>